<accession>A0AAU8M0M8</accession>
<reference evidence="1" key="1">
    <citation type="journal article" date="2024" name="Syst. Appl. Microbiol.">
        <title>First single-strain enrichments of Electrothrix cable bacteria, description of E. aestuarii sp. nov. and E. rattekaaiensis sp. nov., and proposal of a cable bacteria taxonomy following the rules of the SeqCode.</title>
        <authorList>
            <person name="Plum-Jensen L.E."/>
            <person name="Schramm A."/>
            <person name="Marshall I.P.G."/>
        </authorList>
    </citation>
    <scope>NUCLEOTIDE SEQUENCE</scope>
    <source>
        <strain evidence="1">Rat1</strain>
    </source>
</reference>
<dbReference type="EMBL" id="CP159373">
    <property type="protein sequence ID" value="XCN74704.1"/>
    <property type="molecule type" value="Genomic_DNA"/>
</dbReference>
<sequence>MKKQYITGKNYDLGDGEIGRILALTLRAKIIPLGNLGGGARLKGLLVLLLSHTFGRIIFPRIIPFEHKLHRLYLTLKKNR</sequence>
<dbReference type="AlphaFoldDB" id="A0AAU8M0M8"/>
<proteinExistence type="predicted"/>
<name>A0AAU8M0M8_9BACT</name>
<protein>
    <submittedName>
        <fullName evidence="1">Uncharacterized protein</fullName>
    </submittedName>
</protein>
<gene>
    <name evidence="1" type="ORF">Q3M24_08175</name>
</gene>
<dbReference type="KEGG" id="eaj:Q3M24_08175"/>
<reference evidence="1" key="2">
    <citation type="submission" date="2024-06" db="EMBL/GenBank/DDBJ databases">
        <authorList>
            <person name="Plum-Jensen L.E."/>
            <person name="Schramm A."/>
            <person name="Marshall I.P.G."/>
        </authorList>
    </citation>
    <scope>NUCLEOTIDE SEQUENCE</scope>
    <source>
        <strain evidence="1">Rat1</strain>
    </source>
</reference>
<evidence type="ECO:0000313" key="1">
    <source>
        <dbReference type="EMBL" id="XCN74704.1"/>
    </source>
</evidence>
<organism evidence="1">
    <name type="scientific">Candidatus Electrothrix aestuarii</name>
    <dbReference type="NCBI Taxonomy" id="3062594"/>
    <lineage>
        <taxon>Bacteria</taxon>
        <taxon>Pseudomonadati</taxon>
        <taxon>Thermodesulfobacteriota</taxon>
        <taxon>Desulfobulbia</taxon>
        <taxon>Desulfobulbales</taxon>
        <taxon>Desulfobulbaceae</taxon>
        <taxon>Candidatus Electrothrix</taxon>
    </lineage>
</organism>